<accession>A0A1B7ZCY1</accession>
<dbReference type="AlphaFoldDB" id="A0A1B7ZCY1"/>
<keyword evidence="3" id="KW-0067">ATP-binding</keyword>
<feature type="domain" description="ABC transporter" evidence="6">
    <location>
        <begin position="2"/>
        <end position="260"/>
    </location>
</feature>
<comment type="caution">
    <text evidence="7">The sequence shown here is derived from an EMBL/GenBank/DDBJ whole genome shotgun (WGS) entry which is preliminary data.</text>
</comment>
<reference evidence="8" key="1">
    <citation type="submission" date="2016-06" db="EMBL/GenBank/DDBJ databases">
        <authorList>
            <person name="Zhan P."/>
        </authorList>
    </citation>
    <scope>NUCLEOTIDE SEQUENCE [LARGE SCALE GENOMIC DNA]</scope>
    <source>
        <strain evidence="8">T28</strain>
    </source>
</reference>
<proteinExistence type="inferred from homology"/>
<feature type="domain" description="ABC transporter" evidence="6">
    <location>
        <begin position="328"/>
        <end position="541"/>
    </location>
</feature>
<dbReference type="SUPFAM" id="SSF52540">
    <property type="entry name" value="P-loop containing nucleoside triphosphate hydrolases"/>
    <property type="match status" value="2"/>
</dbReference>
<dbReference type="EMBL" id="LZFP01000004">
    <property type="protein sequence ID" value="OBR40983.1"/>
    <property type="molecule type" value="Genomic_DNA"/>
</dbReference>
<dbReference type="Pfam" id="PF12848">
    <property type="entry name" value="ABC_tran_Xtn"/>
    <property type="match status" value="1"/>
</dbReference>
<evidence type="ECO:0000256" key="5">
    <source>
        <dbReference type="ARBA" id="ARBA00074044"/>
    </source>
</evidence>
<dbReference type="CDD" id="cd03221">
    <property type="entry name" value="ABCF_EF-3"/>
    <property type="match status" value="2"/>
</dbReference>
<dbReference type="GO" id="GO:0005524">
    <property type="term" value="F:ATP binding"/>
    <property type="evidence" value="ECO:0007669"/>
    <property type="project" value="UniProtKB-KW"/>
</dbReference>
<dbReference type="PROSITE" id="PS50893">
    <property type="entry name" value="ABC_TRANSPORTER_2"/>
    <property type="match status" value="2"/>
</dbReference>
<evidence type="ECO:0000259" key="6">
    <source>
        <dbReference type="PROSITE" id="PS50893"/>
    </source>
</evidence>
<dbReference type="SMART" id="SM00382">
    <property type="entry name" value="AAA"/>
    <property type="match status" value="2"/>
</dbReference>
<dbReference type="PANTHER" id="PTHR42855">
    <property type="entry name" value="ABC TRANSPORTER ATP-BINDING SUBUNIT"/>
    <property type="match status" value="1"/>
</dbReference>
<evidence type="ECO:0000256" key="2">
    <source>
        <dbReference type="ARBA" id="ARBA00022741"/>
    </source>
</evidence>
<evidence type="ECO:0000256" key="1">
    <source>
        <dbReference type="ARBA" id="ARBA00022737"/>
    </source>
</evidence>
<evidence type="ECO:0000313" key="8">
    <source>
        <dbReference type="Proteomes" id="UP000092164"/>
    </source>
</evidence>
<dbReference type="PANTHER" id="PTHR42855:SF2">
    <property type="entry name" value="DRUG RESISTANCE ABC TRANSPORTER,ATP-BINDING PROTEIN"/>
    <property type="match status" value="1"/>
</dbReference>
<keyword evidence="1" id="KW-0677">Repeat</keyword>
<dbReference type="Gene3D" id="3.40.50.300">
    <property type="entry name" value="P-loop containing nucleotide triphosphate hydrolases"/>
    <property type="match status" value="2"/>
</dbReference>
<comment type="similarity">
    <text evidence="4">Belongs to the ABC transporter superfamily. ABCF family. YbiT subfamily.</text>
</comment>
<dbReference type="GO" id="GO:0016887">
    <property type="term" value="F:ATP hydrolysis activity"/>
    <property type="evidence" value="ECO:0007669"/>
    <property type="project" value="InterPro"/>
</dbReference>
<evidence type="ECO:0000313" key="7">
    <source>
        <dbReference type="EMBL" id="OBR40983.1"/>
    </source>
</evidence>
<dbReference type="Proteomes" id="UP000092164">
    <property type="component" value="Unassembled WGS sequence"/>
</dbReference>
<dbReference type="InterPro" id="IPR032781">
    <property type="entry name" value="ABC_tran_Xtn"/>
</dbReference>
<dbReference type="FunFam" id="3.40.50.300:FF:000070">
    <property type="entry name" value="Putative ABC transporter ATP-binding component"/>
    <property type="match status" value="1"/>
</dbReference>
<dbReference type="PROSITE" id="PS00211">
    <property type="entry name" value="ABC_TRANSPORTER_1"/>
    <property type="match status" value="2"/>
</dbReference>
<sequence length="545" mass="62282">MISVDNLAVEFSGTTLFSDVSFVINPTDKIALMGKNGAGKSTMMKIIAGEQKSTRGNVRVPKDAVIAYLPQHLLTEDNCTVFEEAAKAFKHVFEMRDEMDKLNKELETRTDYESDAYMSIIEKVSDLGEKYYALDEVNYDAEVEKALKGLGFKQEDFIRQTNEFSGGWRMRIELAKILLQKPDLILLDEPTNHIDIESVIWLEDFLLNKANAVMVISHDRAFIDNITNRTIEVTMGRIYDYKANYSHYLQLREDRRSHQIKAYQEQQKFIADNIAFIERFKGTYSKTNQVTSRERMLEKLQIIEIDEIDTSSLKLRFPPSPRSGDYPVTVKDVSKSYDNHIVFKDANMSIARGEKVSFVGRNGEGKSTMIKAILNEIQVEGTCQLGHNVKVGYFAQNQASLLDPELTIFQTVDEVAFGDIRNQIKNILGRFMFSGDDIDKKVSMLSGGEKTRLAMVKLLLEPVNLLILDEPTNHLDLKSKDVLKEALSTYDGTLILVSHDRDFLQGLSQKVFEFKEQRVIEHFETIDAFLERNRIKSIAEINLMK</sequence>
<organism evidence="7 8">
    <name type="scientific">Maribacter hydrothermalis</name>
    <dbReference type="NCBI Taxonomy" id="1836467"/>
    <lineage>
        <taxon>Bacteria</taxon>
        <taxon>Pseudomonadati</taxon>
        <taxon>Bacteroidota</taxon>
        <taxon>Flavobacteriia</taxon>
        <taxon>Flavobacteriales</taxon>
        <taxon>Flavobacteriaceae</taxon>
        <taxon>Maribacter</taxon>
    </lineage>
</organism>
<dbReference type="InterPro" id="IPR003593">
    <property type="entry name" value="AAA+_ATPase"/>
</dbReference>
<dbReference type="InterPro" id="IPR051309">
    <property type="entry name" value="ABCF_ATPase"/>
</dbReference>
<dbReference type="KEGG" id="mart:BTR34_15925"/>
<protein>
    <recommendedName>
        <fullName evidence="5">Probable ATP-binding protein YbiT</fullName>
    </recommendedName>
</protein>
<gene>
    <name evidence="7" type="ORF">A9200_14225</name>
</gene>
<name>A0A1B7ZCY1_9FLAO</name>
<evidence type="ECO:0000256" key="4">
    <source>
        <dbReference type="ARBA" id="ARBA00061551"/>
    </source>
</evidence>
<dbReference type="Pfam" id="PF00005">
    <property type="entry name" value="ABC_tran"/>
    <property type="match status" value="2"/>
</dbReference>
<dbReference type="FunFam" id="3.40.50.300:FF:000011">
    <property type="entry name" value="Putative ABC transporter ATP-binding component"/>
    <property type="match status" value="1"/>
</dbReference>
<dbReference type="InterPro" id="IPR027417">
    <property type="entry name" value="P-loop_NTPase"/>
</dbReference>
<dbReference type="InterPro" id="IPR003439">
    <property type="entry name" value="ABC_transporter-like_ATP-bd"/>
</dbReference>
<keyword evidence="7" id="KW-0808">Transferase</keyword>
<keyword evidence="8" id="KW-1185">Reference proteome</keyword>
<dbReference type="InterPro" id="IPR017871">
    <property type="entry name" value="ABC_transporter-like_CS"/>
</dbReference>
<keyword evidence="2" id="KW-0547">Nucleotide-binding</keyword>
<evidence type="ECO:0000256" key="3">
    <source>
        <dbReference type="ARBA" id="ARBA00022840"/>
    </source>
</evidence>
<dbReference type="OrthoDB" id="1521973at2"/>
<dbReference type="STRING" id="1836467.BTR34_15925"/>
<dbReference type="GO" id="GO:0016740">
    <property type="term" value="F:transferase activity"/>
    <property type="evidence" value="ECO:0007669"/>
    <property type="project" value="UniProtKB-KW"/>
</dbReference>